<dbReference type="InterPro" id="IPR008920">
    <property type="entry name" value="TF_FadR/GntR_C"/>
</dbReference>
<dbReference type="EMBL" id="DWWT01000026">
    <property type="protein sequence ID" value="HJC05663.1"/>
    <property type="molecule type" value="Genomic_DNA"/>
</dbReference>
<gene>
    <name evidence="5" type="ORF">H9704_05850</name>
</gene>
<keyword evidence="2" id="KW-0238">DNA-binding</keyword>
<dbReference type="SMART" id="SM00345">
    <property type="entry name" value="HTH_GNTR"/>
    <property type="match status" value="1"/>
</dbReference>
<dbReference type="PROSITE" id="PS50949">
    <property type="entry name" value="HTH_GNTR"/>
    <property type="match status" value="1"/>
</dbReference>
<feature type="domain" description="HTH gntR-type" evidence="4">
    <location>
        <begin position="8"/>
        <end position="75"/>
    </location>
</feature>
<protein>
    <submittedName>
        <fullName evidence="5">GntR family transcriptional regulator</fullName>
    </submittedName>
</protein>
<dbReference type="PANTHER" id="PTHR43537">
    <property type="entry name" value="TRANSCRIPTIONAL REGULATOR, GNTR FAMILY"/>
    <property type="match status" value="1"/>
</dbReference>
<dbReference type="PANTHER" id="PTHR43537:SF24">
    <property type="entry name" value="GLUCONATE OPERON TRANSCRIPTIONAL REPRESSOR"/>
    <property type="match status" value="1"/>
</dbReference>
<dbReference type="Gene3D" id="1.10.10.10">
    <property type="entry name" value="Winged helix-like DNA-binding domain superfamily/Winged helix DNA-binding domain"/>
    <property type="match status" value="1"/>
</dbReference>
<name>A0A9D2SHW3_9FIRM</name>
<dbReference type="Proteomes" id="UP000823910">
    <property type="component" value="Unassembled WGS sequence"/>
</dbReference>
<dbReference type="SUPFAM" id="SSF46785">
    <property type="entry name" value="Winged helix' DNA-binding domain"/>
    <property type="match status" value="1"/>
</dbReference>
<evidence type="ECO:0000256" key="3">
    <source>
        <dbReference type="ARBA" id="ARBA00023163"/>
    </source>
</evidence>
<dbReference type="InterPro" id="IPR036388">
    <property type="entry name" value="WH-like_DNA-bd_sf"/>
</dbReference>
<evidence type="ECO:0000313" key="5">
    <source>
        <dbReference type="EMBL" id="HJC05663.1"/>
    </source>
</evidence>
<evidence type="ECO:0000313" key="6">
    <source>
        <dbReference type="Proteomes" id="UP000823910"/>
    </source>
</evidence>
<dbReference type="Pfam" id="PF00392">
    <property type="entry name" value="GntR"/>
    <property type="match status" value="1"/>
</dbReference>
<dbReference type="GO" id="GO:0003677">
    <property type="term" value="F:DNA binding"/>
    <property type="evidence" value="ECO:0007669"/>
    <property type="project" value="UniProtKB-KW"/>
</dbReference>
<dbReference type="InterPro" id="IPR036390">
    <property type="entry name" value="WH_DNA-bd_sf"/>
</dbReference>
<evidence type="ECO:0000259" key="4">
    <source>
        <dbReference type="PROSITE" id="PS50949"/>
    </source>
</evidence>
<evidence type="ECO:0000256" key="2">
    <source>
        <dbReference type="ARBA" id="ARBA00023125"/>
    </source>
</evidence>
<keyword evidence="1" id="KW-0805">Transcription regulation</keyword>
<dbReference type="AlphaFoldDB" id="A0A9D2SHW3"/>
<dbReference type="InterPro" id="IPR000524">
    <property type="entry name" value="Tscrpt_reg_HTH_GntR"/>
</dbReference>
<sequence length="221" mass="25324">MIINTNKPTLKDRVYRQVIEMICNGQLQSSAIITEKQLTAHFGISKSPVREALIQLCHDHVLTSIPRCGYQVIQINGKDVHDLTELRLLIEVGSLPKLIEKTTPEHLKRLHELNRQRENPTKESDVWSSWNRNVEFHLCLIEGTHNEYILDTLSRVLSSCTRAYAQLYALQKETVVLPNDKTHAHPLITEAIENHDLATAQSLLHNDILRMESQLLSMNLL</sequence>
<dbReference type="SMART" id="SM00895">
    <property type="entry name" value="FCD"/>
    <property type="match status" value="1"/>
</dbReference>
<dbReference type="Gene3D" id="1.20.120.530">
    <property type="entry name" value="GntR ligand-binding domain-like"/>
    <property type="match status" value="1"/>
</dbReference>
<dbReference type="GO" id="GO:0003700">
    <property type="term" value="F:DNA-binding transcription factor activity"/>
    <property type="evidence" value="ECO:0007669"/>
    <property type="project" value="InterPro"/>
</dbReference>
<comment type="caution">
    <text evidence="5">The sequence shown here is derived from an EMBL/GenBank/DDBJ whole genome shotgun (WGS) entry which is preliminary data.</text>
</comment>
<reference evidence="5" key="1">
    <citation type="journal article" date="2021" name="PeerJ">
        <title>Extensive microbial diversity within the chicken gut microbiome revealed by metagenomics and culture.</title>
        <authorList>
            <person name="Gilroy R."/>
            <person name="Ravi A."/>
            <person name="Getino M."/>
            <person name="Pursley I."/>
            <person name="Horton D.L."/>
            <person name="Alikhan N.F."/>
            <person name="Baker D."/>
            <person name="Gharbi K."/>
            <person name="Hall N."/>
            <person name="Watson M."/>
            <person name="Adriaenssens E.M."/>
            <person name="Foster-Nyarko E."/>
            <person name="Jarju S."/>
            <person name="Secka A."/>
            <person name="Antonio M."/>
            <person name="Oren A."/>
            <person name="Chaudhuri R.R."/>
            <person name="La Ragione R."/>
            <person name="Hildebrand F."/>
            <person name="Pallen M.J."/>
        </authorList>
    </citation>
    <scope>NUCLEOTIDE SEQUENCE</scope>
    <source>
        <strain evidence="5">CHK180-15479</strain>
    </source>
</reference>
<accession>A0A9D2SHW3</accession>
<evidence type="ECO:0000256" key="1">
    <source>
        <dbReference type="ARBA" id="ARBA00023015"/>
    </source>
</evidence>
<keyword evidence="3" id="KW-0804">Transcription</keyword>
<reference evidence="5" key="2">
    <citation type="submission" date="2021-04" db="EMBL/GenBank/DDBJ databases">
        <authorList>
            <person name="Gilroy R."/>
        </authorList>
    </citation>
    <scope>NUCLEOTIDE SEQUENCE</scope>
    <source>
        <strain evidence="5">CHK180-15479</strain>
    </source>
</reference>
<dbReference type="Pfam" id="PF07729">
    <property type="entry name" value="FCD"/>
    <property type="match status" value="1"/>
</dbReference>
<organism evidence="5 6">
    <name type="scientific">Candidatus Enterocloster excrementipullorum</name>
    <dbReference type="NCBI Taxonomy" id="2838559"/>
    <lineage>
        <taxon>Bacteria</taxon>
        <taxon>Bacillati</taxon>
        <taxon>Bacillota</taxon>
        <taxon>Clostridia</taxon>
        <taxon>Lachnospirales</taxon>
        <taxon>Lachnospiraceae</taxon>
        <taxon>Enterocloster</taxon>
    </lineage>
</organism>
<dbReference type="InterPro" id="IPR011711">
    <property type="entry name" value="GntR_C"/>
</dbReference>
<dbReference type="SUPFAM" id="SSF48008">
    <property type="entry name" value="GntR ligand-binding domain-like"/>
    <property type="match status" value="1"/>
</dbReference>
<proteinExistence type="predicted"/>